<organism evidence="1 2">
    <name type="scientific">Lucilia cuprina</name>
    <name type="common">Green bottle fly</name>
    <name type="synonym">Australian sheep blowfly</name>
    <dbReference type="NCBI Taxonomy" id="7375"/>
    <lineage>
        <taxon>Eukaryota</taxon>
        <taxon>Metazoa</taxon>
        <taxon>Ecdysozoa</taxon>
        <taxon>Arthropoda</taxon>
        <taxon>Hexapoda</taxon>
        <taxon>Insecta</taxon>
        <taxon>Pterygota</taxon>
        <taxon>Neoptera</taxon>
        <taxon>Endopterygota</taxon>
        <taxon>Diptera</taxon>
        <taxon>Brachycera</taxon>
        <taxon>Muscomorpha</taxon>
        <taxon>Oestroidea</taxon>
        <taxon>Calliphoridae</taxon>
        <taxon>Luciliinae</taxon>
        <taxon>Lucilia</taxon>
    </lineage>
</organism>
<dbReference type="SUPFAM" id="SSF48726">
    <property type="entry name" value="Immunoglobulin"/>
    <property type="match status" value="1"/>
</dbReference>
<dbReference type="AlphaFoldDB" id="A0A0L0CJH9"/>
<keyword evidence="2" id="KW-1185">Reference proteome</keyword>
<comment type="caution">
    <text evidence="1">The sequence shown here is derived from an EMBL/GenBank/DDBJ whole genome shotgun (WGS) entry which is preliminary data.</text>
</comment>
<protein>
    <recommendedName>
        <fullName evidence="3">Ig-like domain-containing protein</fullName>
    </recommendedName>
</protein>
<dbReference type="FunFam" id="2.60.40.10:FF:000437">
    <property type="entry name" value="Beat-IIIc, isoform A"/>
    <property type="match status" value="1"/>
</dbReference>
<accession>A0A0L0CJH9</accession>
<dbReference type="Gene3D" id="2.60.40.10">
    <property type="entry name" value="Immunoglobulins"/>
    <property type="match status" value="1"/>
</dbReference>
<dbReference type="OrthoDB" id="196393at2759"/>
<sequence>MLLTLESNNNSSNGTNKSNNNNYNNNCLTSMTCLCGCISCCHSKAATKATSLTTPTLSSSSTNTIISSTETKISTTMKASTSASSSSTKDNSNYMHCANAFNIHTCYNCDINKENNNSDRCCNINSTRSNSLYKTTTSNSFRNCILSINNNLNSIIKYVIVLMFLTCCDLSQAALRDVNLYIEPPAVRQNQSVTLRCHYTIEGAPLYSVKFYRGQLEFFRYTPGEYPNTKVFHFPGIKVDESVSNATQVVIRNVNFGLSGTFSCEVTADAPLFSTATAYAQMQVVEFPDKRPQLFTELTRYEPGDVLRANCSTPPSRPRAELRFTINNIPVSSEETQYIRTVDNLIASRLSLKVQLQAIHFAVAAVAIGNGNSHMINALNGGSVGSTSTSYSGSAGSGGSASGGALLLRCTAQIGDLYQEYKEIELGTPQKDPVPARVTSSGGGFRGFLETYFGPSSGAEKFNFKHLKLLLITSSILIIFFTFYQSR</sequence>
<dbReference type="InterPro" id="IPR036179">
    <property type="entry name" value="Ig-like_dom_sf"/>
</dbReference>
<dbReference type="Proteomes" id="UP000037069">
    <property type="component" value="Unassembled WGS sequence"/>
</dbReference>
<dbReference type="EMBL" id="JRES01000310">
    <property type="protein sequence ID" value="KNC32396.1"/>
    <property type="molecule type" value="Genomic_DNA"/>
</dbReference>
<proteinExistence type="predicted"/>
<evidence type="ECO:0000313" key="2">
    <source>
        <dbReference type="Proteomes" id="UP000037069"/>
    </source>
</evidence>
<dbReference type="STRING" id="7375.A0A0L0CJH9"/>
<evidence type="ECO:0008006" key="3">
    <source>
        <dbReference type="Google" id="ProtNLM"/>
    </source>
</evidence>
<reference evidence="1 2" key="1">
    <citation type="journal article" date="2015" name="Nat. Commun.">
        <title>Lucilia cuprina genome unlocks parasitic fly biology to underpin future interventions.</title>
        <authorList>
            <person name="Anstead C.A."/>
            <person name="Korhonen P.K."/>
            <person name="Young N.D."/>
            <person name="Hall R.S."/>
            <person name="Jex A.R."/>
            <person name="Murali S.C."/>
            <person name="Hughes D.S."/>
            <person name="Lee S.F."/>
            <person name="Perry T."/>
            <person name="Stroehlein A.J."/>
            <person name="Ansell B.R."/>
            <person name="Breugelmans B."/>
            <person name="Hofmann A."/>
            <person name="Qu J."/>
            <person name="Dugan S."/>
            <person name="Lee S.L."/>
            <person name="Chao H."/>
            <person name="Dinh H."/>
            <person name="Han Y."/>
            <person name="Doddapaneni H.V."/>
            <person name="Worley K.C."/>
            <person name="Muzny D.M."/>
            <person name="Ioannidis P."/>
            <person name="Waterhouse R.M."/>
            <person name="Zdobnov E.M."/>
            <person name="James P.J."/>
            <person name="Bagnall N.H."/>
            <person name="Kotze A.C."/>
            <person name="Gibbs R.A."/>
            <person name="Richards S."/>
            <person name="Batterham P."/>
            <person name="Gasser R.B."/>
        </authorList>
    </citation>
    <scope>NUCLEOTIDE SEQUENCE [LARGE SCALE GENOMIC DNA]</scope>
    <source>
        <strain evidence="1 2">LS</strain>
        <tissue evidence="1">Full body</tissue>
    </source>
</reference>
<gene>
    <name evidence="1" type="ORF">FF38_05015</name>
</gene>
<dbReference type="PANTHER" id="PTHR21261:SF6">
    <property type="entry name" value="BEATEN PATH IIA-RELATED"/>
    <property type="match status" value="1"/>
</dbReference>
<name>A0A0L0CJH9_LUCCU</name>
<dbReference type="InterPro" id="IPR013783">
    <property type="entry name" value="Ig-like_fold"/>
</dbReference>
<dbReference type="PANTHER" id="PTHR21261">
    <property type="entry name" value="BEAT PROTEIN"/>
    <property type="match status" value="1"/>
</dbReference>
<evidence type="ECO:0000313" key="1">
    <source>
        <dbReference type="EMBL" id="KNC32396.1"/>
    </source>
</evidence>